<sequence>MYSVYFSFSTFHSVHGPDGVYGIGEDREVQLKHWTATPRNIGSFPCEEYSAAGWRVGVKLFTFKSKQVQVLVARALNI</sequence>
<proteinExistence type="predicted"/>
<accession>A0A5J5AQZ8</accession>
<reference evidence="1 2" key="1">
    <citation type="submission" date="2019-09" db="EMBL/GenBank/DDBJ databases">
        <title>A chromosome-level genome assembly of the Chinese tupelo Nyssa sinensis.</title>
        <authorList>
            <person name="Yang X."/>
            <person name="Kang M."/>
            <person name="Yang Y."/>
            <person name="Xiong H."/>
            <person name="Wang M."/>
            <person name="Zhang Z."/>
            <person name="Wang Z."/>
            <person name="Wu H."/>
            <person name="Ma T."/>
            <person name="Liu J."/>
            <person name="Xi Z."/>
        </authorList>
    </citation>
    <scope>NUCLEOTIDE SEQUENCE [LARGE SCALE GENOMIC DNA]</scope>
    <source>
        <strain evidence="1">J267</strain>
        <tissue evidence="1">Leaf</tissue>
    </source>
</reference>
<name>A0A5J5AQZ8_9ASTE</name>
<dbReference type="EMBL" id="CM018041">
    <property type="protein sequence ID" value="KAA8533473.1"/>
    <property type="molecule type" value="Genomic_DNA"/>
</dbReference>
<protein>
    <submittedName>
        <fullName evidence="1">Uncharacterized protein</fullName>
    </submittedName>
</protein>
<organism evidence="1 2">
    <name type="scientific">Nyssa sinensis</name>
    <dbReference type="NCBI Taxonomy" id="561372"/>
    <lineage>
        <taxon>Eukaryota</taxon>
        <taxon>Viridiplantae</taxon>
        <taxon>Streptophyta</taxon>
        <taxon>Embryophyta</taxon>
        <taxon>Tracheophyta</taxon>
        <taxon>Spermatophyta</taxon>
        <taxon>Magnoliopsida</taxon>
        <taxon>eudicotyledons</taxon>
        <taxon>Gunneridae</taxon>
        <taxon>Pentapetalae</taxon>
        <taxon>asterids</taxon>
        <taxon>Cornales</taxon>
        <taxon>Nyssaceae</taxon>
        <taxon>Nyssa</taxon>
    </lineage>
</organism>
<gene>
    <name evidence="1" type="ORF">F0562_031093</name>
</gene>
<evidence type="ECO:0000313" key="2">
    <source>
        <dbReference type="Proteomes" id="UP000325577"/>
    </source>
</evidence>
<evidence type="ECO:0000313" key="1">
    <source>
        <dbReference type="EMBL" id="KAA8533473.1"/>
    </source>
</evidence>
<dbReference type="AlphaFoldDB" id="A0A5J5AQZ8"/>
<keyword evidence="2" id="KW-1185">Reference proteome</keyword>
<dbReference type="Proteomes" id="UP000325577">
    <property type="component" value="Linkage Group LG18"/>
</dbReference>